<name>A0A8C6FGZ2_MOSMO</name>
<dbReference type="Ensembl" id="ENSMMST00000005111.1">
    <property type="protein sequence ID" value="ENSMMSP00000004706.1"/>
    <property type="gene ID" value="ENSMMSG00000003530.1"/>
</dbReference>
<organism evidence="1 2">
    <name type="scientific">Moschus moschiferus</name>
    <name type="common">Siberian musk deer</name>
    <name type="synonym">Moschus sibiricus</name>
    <dbReference type="NCBI Taxonomy" id="68415"/>
    <lineage>
        <taxon>Eukaryota</taxon>
        <taxon>Metazoa</taxon>
        <taxon>Chordata</taxon>
        <taxon>Craniata</taxon>
        <taxon>Vertebrata</taxon>
        <taxon>Euteleostomi</taxon>
        <taxon>Mammalia</taxon>
        <taxon>Eutheria</taxon>
        <taxon>Laurasiatheria</taxon>
        <taxon>Artiodactyla</taxon>
        <taxon>Ruminantia</taxon>
        <taxon>Pecora</taxon>
        <taxon>Moschidae</taxon>
        <taxon>Moschus</taxon>
    </lineage>
</organism>
<evidence type="ECO:0000313" key="1">
    <source>
        <dbReference type="Ensembl" id="ENSMMSP00000004706.1"/>
    </source>
</evidence>
<protein>
    <submittedName>
        <fullName evidence="1">Uncharacterized protein</fullName>
    </submittedName>
</protein>
<dbReference type="Proteomes" id="UP000694544">
    <property type="component" value="Unplaced"/>
</dbReference>
<dbReference type="AlphaFoldDB" id="A0A8C6FGZ2"/>
<accession>A0A8C6FGZ2</accession>
<proteinExistence type="predicted"/>
<reference evidence="1" key="1">
    <citation type="submission" date="2025-08" db="UniProtKB">
        <authorList>
            <consortium name="Ensembl"/>
        </authorList>
    </citation>
    <scope>IDENTIFICATION</scope>
</reference>
<keyword evidence="2" id="KW-1185">Reference proteome</keyword>
<reference evidence="1" key="2">
    <citation type="submission" date="2025-09" db="UniProtKB">
        <authorList>
            <consortium name="Ensembl"/>
        </authorList>
    </citation>
    <scope>IDENTIFICATION</scope>
</reference>
<evidence type="ECO:0000313" key="2">
    <source>
        <dbReference type="Proteomes" id="UP000694544"/>
    </source>
</evidence>
<sequence>LFTCSFKKQQKSSNLVSAEFYYTFSPISTIFHYNFPIITLKILLNSCINYHLMATIIKTRSEFLIFKTILTLNNYVARLRRLSLLVFKR</sequence>